<evidence type="ECO:0000313" key="12">
    <source>
        <dbReference type="Proteomes" id="UP000245207"/>
    </source>
</evidence>
<evidence type="ECO:0000256" key="9">
    <source>
        <dbReference type="ARBA" id="ARBA00022833"/>
    </source>
</evidence>
<dbReference type="SUPFAM" id="SSF101821">
    <property type="entry name" value="Aminopeptidase/glucanase lid domain"/>
    <property type="match status" value="1"/>
</dbReference>
<keyword evidence="9" id="KW-0862">Zinc</keyword>
<accession>A0A2U1LE75</accession>
<dbReference type="Pfam" id="PF02127">
    <property type="entry name" value="Peptidase_M18"/>
    <property type="match status" value="1"/>
</dbReference>
<evidence type="ECO:0000256" key="5">
    <source>
        <dbReference type="ARBA" id="ARBA00022438"/>
    </source>
</evidence>
<evidence type="ECO:0000256" key="6">
    <source>
        <dbReference type="ARBA" id="ARBA00022670"/>
    </source>
</evidence>
<dbReference type="GO" id="GO:0006508">
    <property type="term" value="P:proteolysis"/>
    <property type="evidence" value="ECO:0007669"/>
    <property type="project" value="UniProtKB-KW"/>
</dbReference>
<keyword evidence="5" id="KW-0031">Aminopeptidase</keyword>
<dbReference type="EC" id="3.4.11.21" evidence="4"/>
<comment type="catalytic activity">
    <reaction evidence="1">
        <text>Release of an N-terminal aspartate or glutamate from a peptide, with a preference for aspartate.</text>
        <dbReference type="EC" id="3.4.11.21"/>
    </reaction>
</comment>
<reference evidence="11 12" key="1">
    <citation type="journal article" date="2018" name="Mol. Plant">
        <title>The genome of Artemisia annua provides insight into the evolution of Asteraceae family and artemisinin biosynthesis.</title>
        <authorList>
            <person name="Shen Q."/>
            <person name="Zhang L."/>
            <person name="Liao Z."/>
            <person name="Wang S."/>
            <person name="Yan T."/>
            <person name="Shi P."/>
            <person name="Liu M."/>
            <person name="Fu X."/>
            <person name="Pan Q."/>
            <person name="Wang Y."/>
            <person name="Lv Z."/>
            <person name="Lu X."/>
            <person name="Zhang F."/>
            <person name="Jiang W."/>
            <person name="Ma Y."/>
            <person name="Chen M."/>
            <person name="Hao X."/>
            <person name="Li L."/>
            <person name="Tang Y."/>
            <person name="Lv G."/>
            <person name="Zhou Y."/>
            <person name="Sun X."/>
            <person name="Brodelius P.E."/>
            <person name="Rose J.K.C."/>
            <person name="Tang K."/>
        </authorList>
    </citation>
    <scope>NUCLEOTIDE SEQUENCE [LARGE SCALE GENOMIC DNA]</scope>
    <source>
        <strain evidence="12">cv. Huhao1</strain>
        <tissue evidence="11">Leaf</tissue>
    </source>
</reference>
<keyword evidence="7" id="KW-0479">Metal-binding</keyword>
<name>A0A2U1LE75_ARTAN</name>
<evidence type="ECO:0000256" key="2">
    <source>
        <dbReference type="ARBA" id="ARBA00001947"/>
    </source>
</evidence>
<keyword evidence="6" id="KW-0645">Protease</keyword>
<dbReference type="GO" id="GO:0008237">
    <property type="term" value="F:metallopeptidase activity"/>
    <property type="evidence" value="ECO:0007669"/>
    <property type="project" value="UniProtKB-KW"/>
</dbReference>
<proteinExistence type="inferred from homology"/>
<dbReference type="OrthoDB" id="8775810at2759"/>
<dbReference type="InterPro" id="IPR001948">
    <property type="entry name" value="Peptidase_M18"/>
</dbReference>
<dbReference type="PANTHER" id="PTHR28570">
    <property type="entry name" value="ASPARTYL AMINOPEPTIDASE"/>
    <property type="match status" value="1"/>
</dbReference>
<dbReference type="GO" id="GO:0004177">
    <property type="term" value="F:aminopeptidase activity"/>
    <property type="evidence" value="ECO:0007669"/>
    <property type="project" value="UniProtKB-KW"/>
</dbReference>
<gene>
    <name evidence="11" type="ORF">CTI12_AA500520</name>
</gene>
<evidence type="ECO:0000256" key="4">
    <source>
        <dbReference type="ARBA" id="ARBA00011965"/>
    </source>
</evidence>
<comment type="cofactor">
    <cofactor evidence="2">
        <name>Zn(2+)</name>
        <dbReference type="ChEBI" id="CHEBI:29105"/>
    </cofactor>
</comment>
<dbReference type="Gene3D" id="2.30.250.10">
    <property type="entry name" value="Aminopeptidase i, Domain 2"/>
    <property type="match status" value="1"/>
</dbReference>
<evidence type="ECO:0000256" key="3">
    <source>
        <dbReference type="ARBA" id="ARBA00008290"/>
    </source>
</evidence>
<comment type="caution">
    <text evidence="11">The sequence shown here is derived from an EMBL/GenBank/DDBJ whole genome shotgun (WGS) entry which is preliminary data.</text>
</comment>
<keyword evidence="8" id="KW-0378">Hydrolase</keyword>
<dbReference type="PANTHER" id="PTHR28570:SF3">
    <property type="entry name" value="ASPARTYL AMINOPEPTIDASE"/>
    <property type="match status" value="1"/>
</dbReference>
<protein>
    <recommendedName>
        <fullName evidence="4">aspartyl aminopeptidase</fullName>
        <ecNumber evidence="4">3.4.11.21</ecNumber>
    </recommendedName>
</protein>
<sequence length="271" mass="30889">MERHTSTFKMQLDPKKDQFINKCRPICAEYYYRCLDSIVGDLLDYLNESWTRFHATVFQSLSEIKAKVCIIEIQLSYGECANIRWWIMAYMFCRDLSVAGRIIVRSGDGSFLHKLVKVKRPLLRVPTLAIHLDRQECCWRFQQMENGIKMLANTNGFMLLKIMQNRAFSVASGSKAPMMSMIGAANTSVGPSIMDRVTPMPSMVMMLCSYCKCFSMGRACRMVTTRVQLCRPLPVYIGRCSCVIVKEKSVDGLKGASLYTLYTNVMFSLSS</sequence>
<dbReference type="STRING" id="35608.A0A2U1LE75"/>
<evidence type="ECO:0000256" key="7">
    <source>
        <dbReference type="ARBA" id="ARBA00022723"/>
    </source>
</evidence>
<evidence type="ECO:0000256" key="10">
    <source>
        <dbReference type="ARBA" id="ARBA00023049"/>
    </source>
</evidence>
<evidence type="ECO:0000256" key="8">
    <source>
        <dbReference type="ARBA" id="ARBA00022801"/>
    </source>
</evidence>
<dbReference type="EMBL" id="PKPP01009870">
    <property type="protein sequence ID" value="PWA47310.1"/>
    <property type="molecule type" value="Genomic_DNA"/>
</dbReference>
<evidence type="ECO:0000256" key="1">
    <source>
        <dbReference type="ARBA" id="ARBA00001335"/>
    </source>
</evidence>
<dbReference type="InterPro" id="IPR023358">
    <property type="entry name" value="Peptidase_M18_dom2"/>
</dbReference>
<keyword evidence="12" id="KW-1185">Reference proteome</keyword>
<comment type="similarity">
    <text evidence="3">Belongs to the peptidase M18 family.</text>
</comment>
<evidence type="ECO:0000313" key="11">
    <source>
        <dbReference type="EMBL" id="PWA47310.1"/>
    </source>
</evidence>
<organism evidence="11 12">
    <name type="scientific">Artemisia annua</name>
    <name type="common">Sweet wormwood</name>
    <dbReference type="NCBI Taxonomy" id="35608"/>
    <lineage>
        <taxon>Eukaryota</taxon>
        <taxon>Viridiplantae</taxon>
        <taxon>Streptophyta</taxon>
        <taxon>Embryophyta</taxon>
        <taxon>Tracheophyta</taxon>
        <taxon>Spermatophyta</taxon>
        <taxon>Magnoliopsida</taxon>
        <taxon>eudicotyledons</taxon>
        <taxon>Gunneridae</taxon>
        <taxon>Pentapetalae</taxon>
        <taxon>asterids</taxon>
        <taxon>campanulids</taxon>
        <taxon>Asterales</taxon>
        <taxon>Asteraceae</taxon>
        <taxon>Asteroideae</taxon>
        <taxon>Anthemideae</taxon>
        <taxon>Artemisiinae</taxon>
        <taxon>Artemisia</taxon>
    </lineage>
</organism>
<dbReference type="AlphaFoldDB" id="A0A2U1LE75"/>
<dbReference type="GO" id="GO:0005737">
    <property type="term" value="C:cytoplasm"/>
    <property type="evidence" value="ECO:0007669"/>
    <property type="project" value="UniProtKB-ARBA"/>
</dbReference>
<dbReference type="Proteomes" id="UP000245207">
    <property type="component" value="Unassembled WGS sequence"/>
</dbReference>
<keyword evidence="10" id="KW-0482">Metalloprotease</keyword>
<dbReference type="GO" id="GO:0008270">
    <property type="term" value="F:zinc ion binding"/>
    <property type="evidence" value="ECO:0007669"/>
    <property type="project" value="InterPro"/>
</dbReference>